<evidence type="ECO:0000313" key="1">
    <source>
        <dbReference type="EMBL" id="KAL3804606.1"/>
    </source>
</evidence>
<organism evidence="1 2">
    <name type="scientific">Cyclotella atomus</name>
    <dbReference type="NCBI Taxonomy" id="382360"/>
    <lineage>
        <taxon>Eukaryota</taxon>
        <taxon>Sar</taxon>
        <taxon>Stramenopiles</taxon>
        <taxon>Ochrophyta</taxon>
        <taxon>Bacillariophyta</taxon>
        <taxon>Coscinodiscophyceae</taxon>
        <taxon>Thalassiosirophycidae</taxon>
        <taxon>Stephanodiscales</taxon>
        <taxon>Stephanodiscaceae</taxon>
        <taxon>Cyclotella</taxon>
    </lineage>
</organism>
<dbReference type="EMBL" id="JALLPJ020000034">
    <property type="protein sequence ID" value="KAL3804606.1"/>
    <property type="molecule type" value="Genomic_DNA"/>
</dbReference>
<reference evidence="1 2" key="1">
    <citation type="submission" date="2024-10" db="EMBL/GenBank/DDBJ databases">
        <title>Updated reference genomes for cyclostephanoid diatoms.</title>
        <authorList>
            <person name="Roberts W.R."/>
            <person name="Alverson A.J."/>
        </authorList>
    </citation>
    <scope>NUCLEOTIDE SEQUENCE [LARGE SCALE GENOMIC DNA]</scope>
    <source>
        <strain evidence="1 2">AJA010-31</strain>
    </source>
</reference>
<sequence length="140" mass="15348">MLRSAILITDDLGNFGFTELGLKIIAGDFETPEDMRDSTARLLAAIGKVGNGHMDDNVDVEMSPANYTSTWGSATERMSSSMSSIHFGHHITLSKSKGLSKSMAMKLNLHTKWGSPPERWLNVLMVMLEKKLGVALIPKL</sequence>
<accession>A0ABD3QYG7</accession>
<evidence type="ECO:0000313" key="2">
    <source>
        <dbReference type="Proteomes" id="UP001530400"/>
    </source>
</evidence>
<dbReference type="AlphaFoldDB" id="A0ABD3QYG7"/>
<gene>
    <name evidence="1" type="ORF">ACHAWO_003855</name>
</gene>
<keyword evidence="2" id="KW-1185">Reference proteome</keyword>
<comment type="caution">
    <text evidence="1">The sequence shown here is derived from an EMBL/GenBank/DDBJ whole genome shotgun (WGS) entry which is preliminary data.</text>
</comment>
<proteinExistence type="predicted"/>
<dbReference type="Proteomes" id="UP001530400">
    <property type="component" value="Unassembled WGS sequence"/>
</dbReference>
<protein>
    <submittedName>
        <fullName evidence="1">Uncharacterized protein</fullName>
    </submittedName>
</protein>
<name>A0ABD3QYG7_9STRA</name>